<accession>A0A7I9UWL5</accession>
<dbReference type="Proteomes" id="UP000444980">
    <property type="component" value="Unassembled WGS sequence"/>
</dbReference>
<proteinExistence type="predicted"/>
<evidence type="ECO:0000256" key="1">
    <source>
        <dbReference type="SAM" id="MobiDB-lite"/>
    </source>
</evidence>
<dbReference type="AlphaFoldDB" id="A0A7I9UWL5"/>
<gene>
    <name evidence="2" type="ORF">nbrc107697_13720</name>
</gene>
<evidence type="ECO:0000313" key="2">
    <source>
        <dbReference type="EMBL" id="GED97333.1"/>
    </source>
</evidence>
<keyword evidence="3" id="KW-1185">Reference proteome</keyword>
<evidence type="ECO:0008006" key="4">
    <source>
        <dbReference type="Google" id="ProtNLM"/>
    </source>
</evidence>
<protein>
    <recommendedName>
        <fullName evidence="4">IPT/TIG domain-containing protein</fullName>
    </recommendedName>
</protein>
<name>A0A7I9UWL5_9ACTN</name>
<comment type="caution">
    <text evidence="2">The sequence shown here is derived from an EMBL/GenBank/DDBJ whole genome shotgun (WGS) entry which is preliminary data.</text>
</comment>
<feature type="region of interest" description="Disordered" evidence="1">
    <location>
        <begin position="78"/>
        <end position="103"/>
    </location>
</feature>
<dbReference type="Gene3D" id="2.60.40.230">
    <property type="entry name" value="Neocarzinostatin-like"/>
    <property type="match status" value="1"/>
</dbReference>
<dbReference type="EMBL" id="BJOU01000001">
    <property type="protein sequence ID" value="GED97333.1"/>
    <property type="molecule type" value="Genomic_DNA"/>
</dbReference>
<evidence type="ECO:0000313" key="3">
    <source>
        <dbReference type="Proteomes" id="UP000444980"/>
    </source>
</evidence>
<organism evidence="2 3">
    <name type="scientific">Gordonia crocea</name>
    <dbReference type="NCBI Taxonomy" id="589162"/>
    <lineage>
        <taxon>Bacteria</taxon>
        <taxon>Bacillati</taxon>
        <taxon>Actinomycetota</taxon>
        <taxon>Actinomycetes</taxon>
        <taxon>Mycobacteriales</taxon>
        <taxon>Gordoniaceae</taxon>
        <taxon>Gordonia</taxon>
    </lineage>
</organism>
<sequence length="103" mass="11078">MGSLPFMTTVSITGRNFSGAFPGIYVGLAQDNKYGPSAQDSFGETTWLQPTQIQGGHFSVKLKVKAVAGKINCKTNSRSIRTQAAHGSPDRSQDTRTPVSFKN</sequence>
<reference evidence="3" key="1">
    <citation type="submission" date="2019-06" db="EMBL/GenBank/DDBJ databases">
        <title>Gordonia isolated from sludge of a wastewater treatment plant.</title>
        <authorList>
            <person name="Tamura T."/>
            <person name="Aoyama K."/>
            <person name="Kang Y."/>
            <person name="Saito S."/>
            <person name="Akiyama N."/>
            <person name="Yazawa K."/>
            <person name="Gonoi T."/>
            <person name="Mikami Y."/>
        </authorList>
    </citation>
    <scope>NUCLEOTIDE SEQUENCE [LARGE SCALE GENOMIC DNA]</scope>
    <source>
        <strain evidence="3">NBRC 107697</strain>
    </source>
</reference>